<evidence type="ECO:0000313" key="3">
    <source>
        <dbReference type="Proteomes" id="UP000027222"/>
    </source>
</evidence>
<evidence type="ECO:0000256" key="1">
    <source>
        <dbReference type="SAM" id="SignalP"/>
    </source>
</evidence>
<protein>
    <submittedName>
        <fullName evidence="2">Uncharacterized protein</fullName>
    </submittedName>
</protein>
<dbReference type="Proteomes" id="UP000027222">
    <property type="component" value="Unassembled WGS sequence"/>
</dbReference>
<keyword evidence="1" id="KW-0732">Signal</keyword>
<proteinExistence type="predicted"/>
<reference evidence="3" key="1">
    <citation type="journal article" date="2014" name="Proc. Natl. Acad. Sci. U.S.A.">
        <title>Extensive sampling of basidiomycete genomes demonstrates inadequacy of the white-rot/brown-rot paradigm for wood decay fungi.</title>
        <authorList>
            <person name="Riley R."/>
            <person name="Salamov A.A."/>
            <person name="Brown D.W."/>
            <person name="Nagy L.G."/>
            <person name="Floudas D."/>
            <person name="Held B.W."/>
            <person name="Levasseur A."/>
            <person name="Lombard V."/>
            <person name="Morin E."/>
            <person name="Otillar R."/>
            <person name="Lindquist E.A."/>
            <person name="Sun H."/>
            <person name="LaButti K.M."/>
            <person name="Schmutz J."/>
            <person name="Jabbour D."/>
            <person name="Luo H."/>
            <person name="Baker S.E."/>
            <person name="Pisabarro A.G."/>
            <person name="Walton J.D."/>
            <person name="Blanchette R.A."/>
            <person name="Henrissat B."/>
            <person name="Martin F."/>
            <person name="Cullen D."/>
            <person name="Hibbett D.S."/>
            <person name="Grigoriev I.V."/>
        </authorList>
    </citation>
    <scope>NUCLEOTIDE SEQUENCE [LARGE SCALE GENOMIC DNA]</scope>
    <source>
        <strain evidence="3">CBS 339.88</strain>
    </source>
</reference>
<keyword evidence="3" id="KW-1185">Reference proteome</keyword>
<feature type="signal peptide" evidence="1">
    <location>
        <begin position="1"/>
        <end position="20"/>
    </location>
</feature>
<sequence length="141" mass="14423">MKLIEFTALAICLFASQTIAGPAAEVDAPELIARQLKPISFNVSPKFAPCGSGTTISCSASSTVSCKGNFNPAQQSVVVTRAAPGCHISLYPDNDEVGGATTRVDAGVVGSCAFAPVTVTTVGATMVTSIGTWRSYGVFCN</sequence>
<gene>
    <name evidence="2" type="ORF">GALMADRAFT_146591</name>
</gene>
<dbReference type="HOGENOM" id="CLU_1959753_0_0_1"/>
<feature type="chain" id="PRO_5001645669" evidence="1">
    <location>
        <begin position="21"/>
        <end position="141"/>
    </location>
</feature>
<organism evidence="2 3">
    <name type="scientific">Galerina marginata (strain CBS 339.88)</name>
    <dbReference type="NCBI Taxonomy" id="685588"/>
    <lineage>
        <taxon>Eukaryota</taxon>
        <taxon>Fungi</taxon>
        <taxon>Dikarya</taxon>
        <taxon>Basidiomycota</taxon>
        <taxon>Agaricomycotina</taxon>
        <taxon>Agaricomycetes</taxon>
        <taxon>Agaricomycetidae</taxon>
        <taxon>Agaricales</taxon>
        <taxon>Agaricineae</taxon>
        <taxon>Strophariaceae</taxon>
        <taxon>Galerina</taxon>
    </lineage>
</organism>
<accession>A0A067SB01</accession>
<dbReference type="AlphaFoldDB" id="A0A067SB01"/>
<name>A0A067SB01_GALM3</name>
<evidence type="ECO:0000313" key="2">
    <source>
        <dbReference type="EMBL" id="KDR68105.1"/>
    </source>
</evidence>
<dbReference type="EMBL" id="KL142410">
    <property type="protein sequence ID" value="KDR68105.1"/>
    <property type="molecule type" value="Genomic_DNA"/>
</dbReference>